<keyword evidence="4 5" id="KW-0472">Membrane</keyword>
<feature type="transmembrane region" description="Helical" evidence="5">
    <location>
        <begin position="124"/>
        <end position="144"/>
    </location>
</feature>
<feature type="domain" description="ABC transmembrane type-1" evidence="6">
    <location>
        <begin position="14"/>
        <end position="211"/>
    </location>
</feature>
<evidence type="ECO:0000313" key="7">
    <source>
        <dbReference type="EMBL" id="EKU93034.1"/>
    </source>
</evidence>
<feature type="transmembrane region" description="Helical" evidence="5">
    <location>
        <begin position="12"/>
        <end position="37"/>
    </location>
</feature>
<dbReference type="InterPro" id="IPR036640">
    <property type="entry name" value="ABC1_TM_sf"/>
</dbReference>
<dbReference type="SUPFAM" id="SSF90123">
    <property type="entry name" value="ABC transporter transmembrane region"/>
    <property type="match status" value="1"/>
</dbReference>
<reference evidence="7 8" key="1">
    <citation type="submission" date="2012-09" db="EMBL/GenBank/DDBJ databases">
        <title>The Genome Sequence of Alloiococcus otitis ATCC 51267.</title>
        <authorList>
            <consortium name="The Broad Institute Genome Sequencing Platform"/>
            <person name="Earl A."/>
            <person name="Ward D."/>
            <person name="Feldgarden M."/>
            <person name="Gevers D."/>
            <person name="Huys G."/>
            <person name="Walker B."/>
            <person name="Young S.K."/>
            <person name="Zeng Q."/>
            <person name="Gargeya S."/>
            <person name="Fitzgerald M."/>
            <person name="Haas B."/>
            <person name="Abouelleil A."/>
            <person name="Alvarado L."/>
            <person name="Arachchi H.M."/>
            <person name="Berlin A.M."/>
            <person name="Chapman S.B."/>
            <person name="Goldberg J."/>
            <person name="Griggs A."/>
            <person name="Gujja S."/>
            <person name="Hansen M."/>
            <person name="Howarth C."/>
            <person name="Imamovic A."/>
            <person name="Larimer J."/>
            <person name="McCowen C."/>
            <person name="Montmayeur A."/>
            <person name="Murphy C."/>
            <person name="Neiman D."/>
            <person name="Pearson M."/>
            <person name="Priest M."/>
            <person name="Roberts A."/>
            <person name="Saif S."/>
            <person name="Shea T."/>
            <person name="Sisk P."/>
            <person name="Sykes S."/>
            <person name="Wortman J."/>
            <person name="Nusbaum C."/>
            <person name="Birren B."/>
        </authorList>
    </citation>
    <scope>NUCLEOTIDE SEQUENCE [LARGE SCALE GENOMIC DNA]</scope>
    <source>
        <strain evidence="7 8">ATCC 51267</strain>
    </source>
</reference>
<keyword evidence="3 5" id="KW-1133">Transmembrane helix</keyword>
<dbReference type="PROSITE" id="PS50929">
    <property type="entry name" value="ABC_TM1F"/>
    <property type="match status" value="1"/>
</dbReference>
<comment type="subcellular location">
    <subcellularLocation>
        <location evidence="1">Cell membrane</location>
        <topology evidence="1">Multi-pass membrane protein</topology>
    </subcellularLocation>
</comment>
<dbReference type="GO" id="GO:0140359">
    <property type="term" value="F:ABC-type transporter activity"/>
    <property type="evidence" value="ECO:0007669"/>
    <property type="project" value="InterPro"/>
</dbReference>
<dbReference type="OrthoDB" id="9997456at2"/>
<sequence length="213" mass="23916">MKIILKFISKKHLIFTLIGLIIIGLEGFLLPLTIRIVVDSLTNGSFNGLSFGVMMGITGFIIIGIGSYIYQVSMAKLIKDFNINVKSLTYKNYIDHYSDSSESKSSKVLSFIQNDLKLLEDNYIVAYIKMIQTILLALVSTVYVALTNTFLAFIFVVFAFVPLLLPKFTSKRISKSADSWTGNNELFTNKLVDTIKGAPTIKNYQREKIFLIG</sequence>
<dbReference type="GO" id="GO:0005524">
    <property type="term" value="F:ATP binding"/>
    <property type="evidence" value="ECO:0007669"/>
    <property type="project" value="InterPro"/>
</dbReference>
<dbReference type="Gene3D" id="1.20.1560.10">
    <property type="entry name" value="ABC transporter type 1, transmembrane domain"/>
    <property type="match status" value="1"/>
</dbReference>
<evidence type="ECO:0000256" key="5">
    <source>
        <dbReference type="SAM" id="Phobius"/>
    </source>
</evidence>
<protein>
    <recommendedName>
        <fullName evidence="6">ABC transmembrane type-1 domain-containing protein</fullName>
    </recommendedName>
</protein>
<feature type="transmembrane region" description="Helical" evidence="5">
    <location>
        <begin position="150"/>
        <end position="166"/>
    </location>
</feature>
<evidence type="ECO:0000313" key="8">
    <source>
        <dbReference type="Proteomes" id="UP000009875"/>
    </source>
</evidence>
<evidence type="ECO:0000256" key="3">
    <source>
        <dbReference type="ARBA" id="ARBA00022989"/>
    </source>
</evidence>
<dbReference type="STRING" id="883081.HMPREF9698_01230"/>
<dbReference type="Proteomes" id="UP000009875">
    <property type="component" value="Unassembled WGS sequence"/>
</dbReference>
<dbReference type="Pfam" id="PF00664">
    <property type="entry name" value="ABC_membrane"/>
    <property type="match status" value="1"/>
</dbReference>
<dbReference type="RefSeq" id="WP_003778803.1">
    <property type="nucleotide sequence ID" value="NZ_JH992961.1"/>
</dbReference>
<keyword evidence="2 5" id="KW-0812">Transmembrane</keyword>
<name>K9E785_9LACT</name>
<evidence type="ECO:0000256" key="1">
    <source>
        <dbReference type="ARBA" id="ARBA00004651"/>
    </source>
</evidence>
<comment type="caution">
    <text evidence="7">The sequence shown here is derived from an EMBL/GenBank/DDBJ whole genome shotgun (WGS) entry which is preliminary data.</text>
</comment>
<dbReference type="InterPro" id="IPR011527">
    <property type="entry name" value="ABC1_TM_dom"/>
</dbReference>
<feature type="transmembrane region" description="Helical" evidence="5">
    <location>
        <begin position="49"/>
        <end position="70"/>
    </location>
</feature>
<evidence type="ECO:0000256" key="4">
    <source>
        <dbReference type="ARBA" id="ARBA00023136"/>
    </source>
</evidence>
<accession>K9E785</accession>
<evidence type="ECO:0000259" key="6">
    <source>
        <dbReference type="PROSITE" id="PS50929"/>
    </source>
</evidence>
<evidence type="ECO:0000256" key="2">
    <source>
        <dbReference type="ARBA" id="ARBA00022692"/>
    </source>
</evidence>
<dbReference type="GO" id="GO:0005886">
    <property type="term" value="C:plasma membrane"/>
    <property type="evidence" value="ECO:0007669"/>
    <property type="project" value="UniProtKB-SubCell"/>
</dbReference>
<dbReference type="AlphaFoldDB" id="K9E785"/>
<dbReference type="HOGENOM" id="CLU_1292194_0_0_9"/>
<keyword evidence="8" id="KW-1185">Reference proteome</keyword>
<gene>
    <name evidence="7" type="ORF">HMPREF9698_01230</name>
</gene>
<dbReference type="EMBL" id="AGXA01000027">
    <property type="protein sequence ID" value="EKU93034.1"/>
    <property type="molecule type" value="Genomic_DNA"/>
</dbReference>
<dbReference type="eggNOG" id="COG1132">
    <property type="taxonomic scope" value="Bacteria"/>
</dbReference>
<proteinExistence type="predicted"/>
<organism evidence="7 8">
    <name type="scientific">Alloiococcus otitis ATCC 51267</name>
    <dbReference type="NCBI Taxonomy" id="883081"/>
    <lineage>
        <taxon>Bacteria</taxon>
        <taxon>Bacillati</taxon>
        <taxon>Bacillota</taxon>
        <taxon>Bacilli</taxon>
        <taxon>Lactobacillales</taxon>
        <taxon>Carnobacteriaceae</taxon>
        <taxon>Alloiococcus</taxon>
    </lineage>
</organism>